<dbReference type="InterPro" id="IPR004827">
    <property type="entry name" value="bZIP"/>
</dbReference>
<proteinExistence type="inferred from homology"/>
<accession>A0ABM1E565</accession>
<dbReference type="Pfam" id="PF00170">
    <property type="entry name" value="bZIP_1"/>
    <property type="match status" value="1"/>
</dbReference>
<keyword evidence="10" id="KW-1185">Reference proteome</keyword>
<evidence type="ECO:0000256" key="6">
    <source>
        <dbReference type="ARBA" id="ARBA00023163"/>
    </source>
</evidence>
<name>A0ABM1E565_PRICU</name>
<evidence type="ECO:0000256" key="1">
    <source>
        <dbReference type="ARBA" id="ARBA00004123"/>
    </source>
</evidence>
<protein>
    <submittedName>
        <fullName evidence="11">cAMP-responsive element-binding protein-like 2</fullName>
    </submittedName>
</protein>
<gene>
    <name evidence="11" type="primary">LOC106808929</name>
</gene>
<evidence type="ECO:0000313" key="10">
    <source>
        <dbReference type="Proteomes" id="UP000695022"/>
    </source>
</evidence>
<evidence type="ECO:0000256" key="4">
    <source>
        <dbReference type="ARBA" id="ARBA00023125"/>
    </source>
</evidence>
<feature type="compositionally biased region" description="Basic and acidic residues" evidence="8">
    <location>
        <begin position="86"/>
        <end position="95"/>
    </location>
</feature>
<keyword evidence="4" id="KW-0238">DNA-binding</keyword>
<evidence type="ECO:0000256" key="5">
    <source>
        <dbReference type="ARBA" id="ARBA00023159"/>
    </source>
</evidence>
<evidence type="ECO:0000256" key="8">
    <source>
        <dbReference type="SAM" id="MobiDB-lite"/>
    </source>
</evidence>
<keyword evidence="5" id="KW-0010">Activator</keyword>
<dbReference type="SUPFAM" id="SSF57959">
    <property type="entry name" value="Leucine zipper domain"/>
    <property type="match status" value="1"/>
</dbReference>
<keyword evidence="3" id="KW-0805">Transcription regulation</keyword>
<dbReference type="Proteomes" id="UP000695022">
    <property type="component" value="Unplaced"/>
</dbReference>
<dbReference type="RefSeq" id="XP_014667336.1">
    <property type="nucleotide sequence ID" value="XM_014811850.1"/>
</dbReference>
<comment type="subcellular location">
    <subcellularLocation>
        <location evidence="1">Nucleus</location>
    </subcellularLocation>
</comment>
<evidence type="ECO:0000256" key="7">
    <source>
        <dbReference type="ARBA" id="ARBA00023242"/>
    </source>
</evidence>
<feature type="domain" description="BZIP" evidence="9">
    <location>
        <begin position="20"/>
        <end position="70"/>
    </location>
</feature>
<dbReference type="CDD" id="cd14709">
    <property type="entry name" value="bZIP_CREBL2"/>
    <property type="match status" value="1"/>
</dbReference>
<organism evidence="10 11">
    <name type="scientific">Priapulus caudatus</name>
    <name type="common">Priapulid worm</name>
    <dbReference type="NCBI Taxonomy" id="37621"/>
    <lineage>
        <taxon>Eukaryota</taxon>
        <taxon>Metazoa</taxon>
        <taxon>Ecdysozoa</taxon>
        <taxon>Scalidophora</taxon>
        <taxon>Priapulida</taxon>
        <taxon>Priapulimorpha</taxon>
        <taxon>Priapulimorphida</taxon>
        <taxon>Priapulidae</taxon>
        <taxon>Priapulus</taxon>
    </lineage>
</organism>
<dbReference type="PANTHER" id="PTHR21051:SF4">
    <property type="entry name" value="CAMP-RESPONSIVE ELEMENT-BINDING PROTEIN-LIKE 2"/>
    <property type="match status" value="1"/>
</dbReference>
<dbReference type="GeneID" id="106808929"/>
<dbReference type="InterPro" id="IPR046347">
    <property type="entry name" value="bZIP_sf"/>
</dbReference>
<keyword evidence="6" id="KW-0804">Transcription</keyword>
<dbReference type="PANTHER" id="PTHR21051">
    <property type="entry name" value="CAMP-RESPONSIVE ELEMENT-BINDING PROTEIN-LIKE 2"/>
    <property type="match status" value="1"/>
</dbReference>
<feature type="region of interest" description="Disordered" evidence="8">
    <location>
        <begin position="86"/>
        <end position="109"/>
    </location>
</feature>
<comment type="similarity">
    <text evidence="2">Belongs to the bZIP family. ATF subfamily.</text>
</comment>
<dbReference type="InterPro" id="IPR039250">
    <property type="entry name" value="CREBL2/REPTOR-BP"/>
</dbReference>
<evidence type="ECO:0000313" key="11">
    <source>
        <dbReference type="RefSeq" id="XP_014667336.1"/>
    </source>
</evidence>
<keyword evidence="7" id="KW-0539">Nucleus</keyword>
<sequence>MNTMTGKRGRKPVKVDQIAKLERSRQSARECRARKKLRYQYLEELVASREKAVNVLKSEMQPLKKQCKLLDEGIVPVEVKQFAEEMDRKREKAGEDGADLQGPSTSVEQAPVVKSEFWDNGSCDDYTVGNTCAYNDTMDAEYSSTLSQECEKYQDSESF</sequence>
<reference evidence="11" key="1">
    <citation type="submission" date="2025-08" db="UniProtKB">
        <authorList>
            <consortium name="RefSeq"/>
        </authorList>
    </citation>
    <scope>IDENTIFICATION</scope>
</reference>
<dbReference type="Gene3D" id="1.20.5.170">
    <property type="match status" value="1"/>
</dbReference>
<evidence type="ECO:0000256" key="2">
    <source>
        <dbReference type="ARBA" id="ARBA00009050"/>
    </source>
</evidence>
<evidence type="ECO:0000259" key="9">
    <source>
        <dbReference type="Pfam" id="PF00170"/>
    </source>
</evidence>
<evidence type="ECO:0000256" key="3">
    <source>
        <dbReference type="ARBA" id="ARBA00023015"/>
    </source>
</evidence>